<comment type="caution">
    <text evidence="1">The sequence shown here is derived from an EMBL/GenBank/DDBJ whole genome shotgun (WGS) entry which is preliminary data.</text>
</comment>
<keyword evidence="2" id="KW-1185">Reference proteome</keyword>
<evidence type="ECO:0000313" key="2">
    <source>
        <dbReference type="Proteomes" id="UP000231279"/>
    </source>
</evidence>
<gene>
    <name evidence="1" type="ORF">CDL12_03350</name>
</gene>
<dbReference type="Proteomes" id="UP000231279">
    <property type="component" value="Unassembled WGS sequence"/>
</dbReference>
<protein>
    <submittedName>
        <fullName evidence="1">Uncharacterized protein</fullName>
    </submittedName>
</protein>
<name>A0A2G9I2E4_9LAMI</name>
<evidence type="ECO:0000313" key="1">
    <source>
        <dbReference type="EMBL" id="PIN23924.1"/>
    </source>
</evidence>
<proteinExistence type="predicted"/>
<dbReference type="EMBL" id="NKXS01000482">
    <property type="protein sequence ID" value="PIN23924.1"/>
    <property type="molecule type" value="Genomic_DNA"/>
</dbReference>
<reference evidence="2" key="1">
    <citation type="journal article" date="2018" name="Gigascience">
        <title>Genome assembly of the Pink Ipe (Handroanthus impetiginosus, Bignoniaceae), a highly valued, ecologically keystone Neotropical timber forest tree.</title>
        <authorList>
            <person name="Silva-Junior O.B."/>
            <person name="Grattapaglia D."/>
            <person name="Novaes E."/>
            <person name="Collevatti R.G."/>
        </authorList>
    </citation>
    <scope>NUCLEOTIDE SEQUENCE [LARGE SCALE GENOMIC DNA]</scope>
    <source>
        <strain evidence="2">cv. UFG-1</strain>
    </source>
</reference>
<organism evidence="1 2">
    <name type="scientific">Handroanthus impetiginosus</name>
    <dbReference type="NCBI Taxonomy" id="429701"/>
    <lineage>
        <taxon>Eukaryota</taxon>
        <taxon>Viridiplantae</taxon>
        <taxon>Streptophyta</taxon>
        <taxon>Embryophyta</taxon>
        <taxon>Tracheophyta</taxon>
        <taxon>Spermatophyta</taxon>
        <taxon>Magnoliopsida</taxon>
        <taxon>eudicotyledons</taxon>
        <taxon>Gunneridae</taxon>
        <taxon>Pentapetalae</taxon>
        <taxon>asterids</taxon>
        <taxon>lamiids</taxon>
        <taxon>Lamiales</taxon>
        <taxon>Bignoniaceae</taxon>
        <taxon>Crescentiina</taxon>
        <taxon>Tabebuia alliance</taxon>
        <taxon>Handroanthus</taxon>
    </lineage>
</organism>
<dbReference type="AlphaFoldDB" id="A0A2G9I2E4"/>
<accession>A0A2G9I2E4</accession>
<sequence length="59" mass="6863">MEFNKIKKGMGNRREGVGKNQNFINFFCKKLPTIMASFTLYRKCRTTANNKTHYSTSLP</sequence>